<feature type="active site" description="Nucleophile" evidence="2">
    <location>
        <position position="78"/>
    </location>
</feature>
<dbReference type="InterPro" id="IPR019894">
    <property type="entry name" value="Patatin-related_protein"/>
</dbReference>
<keyword evidence="3" id="KW-0812">Transmembrane</keyword>
<keyword evidence="3" id="KW-0472">Membrane</keyword>
<comment type="caution">
    <text evidence="5">The sequence shown here is derived from an EMBL/GenBank/DDBJ whole genome shotgun (WGS) entry which is preliminary data.</text>
</comment>
<dbReference type="EMBL" id="BNAW01000015">
    <property type="protein sequence ID" value="GHG16421.1"/>
    <property type="molecule type" value="Genomic_DNA"/>
</dbReference>
<organism evidence="5 6">
    <name type="scientific">Amycolatopsis bullii</name>
    <dbReference type="NCBI Taxonomy" id="941987"/>
    <lineage>
        <taxon>Bacteria</taxon>
        <taxon>Bacillati</taxon>
        <taxon>Actinomycetota</taxon>
        <taxon>Actinomycetes</taxon>
        <taxon>Pseudonocardiales</taxon>
        <taxon>Pseudonocardiaceae</taxon>
        <taxon>Amycolatopsis</taxon>
    </lineage>
</organism>
<dbReference type="InterPro" id="IPR002641">
    <property type="entry name" value="PNPLA_dom"/>
</dbReference>
<dbReference type="Proteomes" id="UP000649955">
    <property type="component" value="Unassembled WGS sequence"/>
</dbReference>
<dbReference type="InterPro" id="IPR016035">
    <property type="entry name" value="Acyl_Trfase/lysoPLipase"/>
</dbReference>
<feature type="active site" description="Proton acceptor" evidence="2">
    <location>
        <position position="253"/>
    </location>
</feature>
<evidence type="ECO:0000256" key="3">
    <source>
        <dbReference type="SAM" id="Phobius"/>
    </source>
</evidence>
<reference evidence="6" key="1">
    <citation type="journal article" date="2019" name="Int. J. Syst. Evol. Microbiol.">
        <title>The Global Catalogue of Microorganisms (GCM) 10K type strain sequencing project: providing services to taxonomists for standard genome sequencing and annotation.</title>
        <authorList>
            <consortium name="The Broad Institute Genomics Platform"/>
            <consortium name="The Broad Institute Genome Sequencing Center for Infectious Disease"/>
            <person name="Wu L."/>
            <person name="Ma J."/>
        </authorList>
    </citation>
    <scope>NUCLEOTIDE SEQUENCE [LARGE SCALE GENOMIC DNA]</scope>
    <source>
        <strain evidence="6">CGMCC 4.7680</strain>
    </source>
</reference>
<evidence type="ECO:0000256" key="1">
    <source>
        <dbReference type="ARBA" id="ARBA00023098"/>
    </source>
</evidence>
<dbReference type="SUPFAM" id="SSF52151">
    <property type="entry name" value="FabD/lysophospholipase-like"/>
    <property type="match status" value="1"/>
</dbReference>
<dbReference type="Pfam" id="PF11856">
    <property type="entry name" value="DUF3376"/>
    <property type="match status" value="1"/>
</dbReference>
<comment type="caution">
    <text evidence="2">Lacks conserved residue(s) required for the propagation of feature annotation.</text>
</comment>
<protein>
    <recommendedName>
        <fullName evidence="4">PNPLA domain-containing protein</fullName>
    </recommendedName>
</protein>
<accession>A0ABQ3KI73</accession>
<gene>
    <name evidence="5" type="ORF">GCM10017567_38130</name>
</gene>
<feature type="short sequence motif" description="GXSXG" evidence="2">
    <location>
        <begin position="76"/>
        <end position="80"/>
    </location>
</feature>
<sequence>MAETPEPGSAEDTLPRQEIRLAMTMVGGASLAVWMGGVASEASQLLREARGSVAPGSYRKLTRLLRADVSVDVLTGTSAGGINAACLGLAEAYDSSPEVLRDTWIETGSLDKLIRDPAEPEPRSLFDGDRVLLDGVRCALDRIKGNSAGPAAGTPDLTVLLTGTMVDGESARYRDALGNLVRDTDHRLLFRFHGEQWGSGKVLGPLALAARSTASYPGAFELSRVPIGTGQADDRHPDMKPYTKLARSHWVTDGGVLLNKPLRPALAEIFARPAASDVRRLLLYVVPTGEREAEAKSCDAGDFPMLTNTMGKVVTAVMSQSISAELEELSRHNASVLLTRDTRVVLAGLGLRGGAESLIDKQLFRAYLERRTAEDAEELAELAACRYARSRTDSPELQWSTGMSATLRGKAAEGLARKIALGPPRTRMPVEALLPYRTSALNDAVATGLQLINAAFLLGPDAADAAVLNEARSKLHEARKDAARKQKLDEWVSEQPEPGTTLEAWVGKLAEGWATAVDTKGLVGAWSAVVQALRATAPALRRRVDARPDENDVVKTLRDWLALESDDEVVQARLLALHVAGRGLLAEAPAVDQRADLVQVSADLRTLLDMDRRRAWEKLTGMQANYFGGFYKASWRANDWMWGRIDGAGWLMQVLLDPVRLRNLAVLAGQDAFRGQVQKTFTETGWCPPREADNLSTADVAELTAQLGEELGFLGLDAQLRPIAYAAEVPESMPVTALVLARARQLEIARTELPVVWRHAREDVVEAKASDKKSKAFRAMATPDPETGDGVFPLDSDDRTQRVFQTCRVSAERISDERGTPLLVKTVIKLAAAGVNAAAATVPPSTPKAGKSIVTAVRATARSTWRITKGAMALRTPGTIVAAALALIAGLLMGGNGNAIVGLIGLPVLAGGVVFFVVNVLLMAKKSPLVLLYLLGLLVVLGLVLAPFLPVLAEPFFGWLRSVVDGWRRGDRAVAWVVFVAVLLLPWVVPPLAALWRHIRPGDRPAALEAPAETGESAKTAPAVVLTAPASVTLPDTGPAAPAHERSS</sequence>
<name>A0ABQ3KI73_9PSEU</name>
<feature type="transmembrane region" description="Helical" evidence="3">
    <location>
        <begin position="973"/>
        <end position="996"/>
    </location>
</feature>
<evidence type="ECO:0000313" key="6">
    <source>
        <dbReference type="Proteomes" id="UP000649955"/>
    </source>
</evidence>
<feature type="transmembrane region" description="Helical" evidence="3">
    <location>
        <begin position="899"/>
        <end position="922"/>
    </location>
</feature>
<dbReference type="InterPro" id="IPR024282">
    <property type="entry name" value="DUF3376"/>
</dbReference>
<dbReference type="RefSeq" id="WP_191311853.1">
    <property type="nucleotide sequence ID" value="NZ_BNAW01000015.1"/>
</dbReference>
<evidence type="ECO:0000259" key="4">
    <source>
        <dbReference type="PROSITE" id="PS51635"/>
    </source>
</evidence>
<keyword evidence="2" id="KW-0442">Lipid degradation</keyword>
<proteinExistence type="predicted"/>
<evidence type="ECO:0000313" key="5">
    <source>
        <dbReference type="EMBL" id="GHG16421.1"/>
    </source>
</evidence>
<dbReference type="Pfam" id="PF01734">
    <property type="entry name" value="Patatin"/>
    <property type="match status" value="1"/>
</dbReference>
<feature type="short sequence motif" description="DGA/G" evidence="2">
    <location>
        <begin position="253"/>
        <end position="255"/>
    </location>
</feature>
<feature type="domain" description="PNPLA" evidence="4">
    <location>
        <begin position="23"/>
        <end position="266"/>
    </location>
</feature>
<keyword evidence="1 2" id="KW-0443">Lipid metabolism</keyword>
<dbReference type="PROSITE" id="PS51635">
    <property type="entry name" value="PNPLA"/>
    <property type="match status" value="1"/>
</dbReference>
<keyword evidence="6" id="KW-1185">Reference proteome</keyword>
<evidence type="ECO:0000256" key="2">
    <source>
        <dbReference type="PROSITE-ProRule" id="PRU01161"/>
    </source>
</evidence>
<keyword evidence="3" id="KW-1133">Transmembrane helix</keyword>
<dbReference type="Gene3D" id="3.40.1090.10">
    <property type="entry name" value="Cytosolic phospholipase A2 catalytic domain"/>
    <property type="match status" value="1"/>
</dbReference>
<feature type="transmembrane region" description="Helical" evidence="3">
    <location>
        <begin position="929"/>
        <end position="953"/>
    </location>
</feature>
<dbReference type="NCBIfam" id="TIGR03607">
    <property type="entry name" value="patatin-like protein"/>
    <property type="match status" value="1"/>
</dbReference>
<keyword evidence="2" id="KW-0378">Hydrolase</keyword>